<evidence type="ECO:0000259" key="2">
    <source>
        <dbReference type="PROSITE" id="PS50110"/>
    </source>
</evidence>
<evidence type="ECO:0000313" key="3">
    <source>
        <dbReference type="EMBL" id="MPN59307.1"/>
    </source>
</evidence>
<dbReference type="GO" id="GO:0004673">
    <property type="term" value="F:protein histidine kinase activity"/>
    <property type="evidence" value="ECO:0007669"/>
    <property type="project" value="UniProtKB-EC"/>
</dbReference>
<dbReference type="GO" id="GO:0000160">
    <property type="term" value="P:phosphorelay signal transduction system"/>
    <property type="evidence" value="ECO:0007669"/>
    <property type="project" value="InterPro"/>
</dbReference>
<gene>
    <name evidence="3" type="primary">rcsC_240</name>
    <name evidence="3" type="ORF">SDC9_207028</name>
</gene>
<dbReference type="SUPFAM" id="SSF52172">
    <property type="entry name" value="CheY-like"/>
    <property type="match status" value="1"/>
</dbReference>
<accession>A0A645J7D1</accession>
<dbReference type="InterPro" id="IPR050595">
    <property type="entry name" value="Bact_response_regulator"/>
</dbReference>
<sequence length="172" mass="19406">MDSEADSSKEKEWDKDSPTPVVDISLLSSEVLLVDDQMLNLKVLDRMMRREGFSPISVTSGEEAIKVVKNRKIDLIFTDLKMPGMDGDKLAQEIREMPGGNRIKIFIVTADVYVDDHYHLEKVDGILTKPVTHDKLSKLLRILSRNKRLNGGKFVNELGGNPIVVDQMLEDI</sequence>
<comment type="caution">
    <text evidence="3">The sequence shown here is derived from an EMBL/GenBank/DDBJ whole genome shotgun (WGS) entry which is preliminary data.</text>
</comment>
<dbReference type="PANTHER" id="PTHR44591:SF3">
    <property type="entry name" value="RESPONSE REGULATORY DOMAIN-CONTAINING PROTEIN"/>
    <property type="match status" value="1"/>
</dbReference>
<dbReference type="InterPro" id="IPR011006">
    <property type="entry name" value="CheY-like_superfamily"/>
</dbReference>
<dbReference type="SMART" id="SM00448">
    <property type="entry name" value="REC"/>
    <property type="match status" value="1"/>
</dbReference>
<name>A0A645J7D1_9ZZZZ</name>
<feature type="domain" description="Response regulatory" evidence="2">
    <location>
        <begin position="30"/>
        <end position="144"/>
    </location>
</feature>
<dbReference type="InterPro" id="IPR001789">
    <property type="entry name" value="Sig_transdc_resp-reg_receiver"/>
</dbReference>
<dbReference type="AlphaFoldDB" id="A0A645J7D1"/>
<organism evidence="3">
    <name type="scientific">bioreactor metagenome</name>
    <dbReference type="NCBI Taxonomy" id="1076179"/>
    <lineage>
        <taxon>unclassified sequences</taxon>
        <taxon>metagenomes</taxon>
        <taxon>ecological metagenomes</taxon>
    </lineage>
</organism>
<keyword evidence="3" id="KW-0808">Transferase</keyword>
<dbReference type="PANTHER" id="PTHR44591">
    <property type="entry name" value="STRESS RESPONSE REGULATOR PROTEIN 1"/>
    <property type="match status" value="1"/>
</dbReference>
<dbReference type="PROSITE" id="PS50110">
    <property type="entry name" value="RESPONSE_REGULATORY"/>
    <property type="match status" value="1"/>
</dbReference>
<dbReference type="CDD" id="cd17546">
    <property type="entry name" value="REC_hyHK_CKI1_RcsC-like"/>
    <property type="match status" value="1"/>
</dbReference>
<keyword evidence="3" id="KW-0418">Kinase</keyword>
<dbReference type="Gene3D" id="3.40.50.2300">
    <property type="match status" value="1"/>
</dbReference>
<dbReference type="Pfam" id="PF00072">
    <property type="entry name" value="Response_reg"/>
    <property type="match status" value="1"/>
</dbReference>
<dbReference type="EMBL" id="VSSQ01133175">
    <property type="protein sequence ID" value="MPN59307.1"/>
    <property type="molecule type" value="Genomic_DNA"/>
</dbReference>
<protein>
    <submittedName>
        <fullName evidence="3">Sensor histidine kinase RcsC</fullName>
        <ecNumber evidence="3">2.7.13.3</ecNumber>
    </submittedName>
</protein>
<proteinExistence type="predicted"/>
<reference evidence="3" key="1">
    <citation type="submission" date="2019-08" db="EMBL/GenBank/DDBJ databases">
        <authorList>
            <person name="Kucharzyk K."/>
            <person name="Murdoch R.W."/>
            <person name="Higgins S."/>
            <person name="Loffler F."/>
        </authorList>
    </citation>
    <scope>NUCLEOTIDE SEQUENCE</scope>
</reference>
<evidence type="ECO:0000256" key="1">
    <source>
        <dbReference type="ARBA" id="ARBA00022553"/>
    </source>
</evidence>
<dbReference type="EC" id="2.7.13.3" evidence="3"/>
<keyword evidence="1" id="KW-0597">Phosphoprotein</keyword>